<protein>
    <submittedName>
        <fullName evidence="1">Uncharacterized protein</fullName>
    </submittedName>
</protein>
<name>A0A0J0XG13_9TREE</name>
<organism evidence="1 2">
    <name type="scientific">Cutaneotrichosporon oleaginosum</name>
    <dbReference type="NCBI Taxonomy" id="879819"/>
    <lineage>
        <taxon>Eukaryota</taxon>
        <taxon>Fungi</taxon>
        <taxon>Dikarya</taxon>
        <taxon>Basidiomycota</taxon>
        <taxon>Agaricomycotina</taxon>
        <taxon>Tremellomycetes</taxon>
        <taxon>Trichosporonales</taxon>
        <taxon>Trichosporonaceae</taxon>
        <taxon>Cutaneotrichosporon</taxon>
    </lineage>
</organism>
<gene>
    <name evidence="1" type="ORF">CC85DRAFT_164731</name>
</gene>
<dbReference type="Proteomes" id="UP000053611">
    <property type="component" value="Unassembled WGS sequence"/>
</dbReference>
<dbReference type="RefSeq" id="XP_018276496.1">
    <property type="nucleotide sequence ID" value="XM_018419676.1"/>
</dbReference>
<dbReference type="AlphaFoldDB" id="A0A0J0XG13"/>
<reference evidence="1 2" key="1">
    <citation type="submission" date="2015-03" db="EMBL/GenBank/DDBJ databases">
        <title>Genomics and transcriptomics of the oil-accumulating basidiomycete yeast T. oleaginosus allow insights into substrate utilization and the diverse evolutionary trajectories of mating systems in fungi.</title>
        <authorList>
            <consortium name="DOE Joint Genome Institute"/>
            <person name="Kourist R."/>
            <person name="Kracht O."/>
            <person name="Bracharz F."/>
            <person name="Lipzen A."/>
            <person name="Nolan M."/>
            <person name="Ohm R."/>
            <person name="Grigoriev I."/>
            <person name="Sun S."/>
            <person name="Heitman J."/>
            <person name="Bruck T."/>
            <person name="Nowrousian M."/>
        </authorList>
    </citation>
    <scope>NUCLEOTIDE SEQUENCE [LARGE SCALE GENOMIC DNA]</scope>
    <source>
        <strain evidence="1 2">IBC0246</strain>
    </source>
</reference>
<dbReference type="GeneID" id="28980279"/>
<keyword evidence="2" id="KW-1185">Reference proteome</keyword>
<accession>A0A0J0XG13</accession>
<proteinExistence type="predicted"/>
<evidence type="ECO:0000313" key="2">
    <source>
        <dbReference type="Proteomes" id="UP000053611"/>
    </source>
</evidence>
<dbReference type="EMBL" id="KQ087243">
    <property type="protein sequence ID" value="KLT40005.1"/>
    <property type="molecule type" value="Genomic_DNA"/>
</dbReference>
<evidence type="ECO:0000313" key="1">
    <source>
        <dbReference type="EMBL" id="KLT40005.1"/>
    </source>
</evidence>
<sequence length="123" mass="13362">MTGGWITGDWRRGECLYACLLSGTARFAVAVAGSWPISDSVWPSSGQRSAAVRLPVTLSHSQSLSVAAIAPSRHRASRMVRLIVIYGSAGTGRSLGSGFWVLASGYWTYHVCWFDHLESFIVK</sequence>